<evidence type="ECO:0000313" key="1">
    <source>
        <dbReference type="EMBL" id="KAI8431887.1"/>
    </source>
</evidence>
<name>A0ACC0K5X8_CHOFU</name>
<organism evidence="1 2">
    <name type="scientific">Choristoneura fumiferana</name>
    <name type="common">Spruce budworm moth</name>
    <name type="synonym">Archips fumiferana</name>
    <dbReference type="NCBI Taxonomy" id="7141"/>
    <lineage>
        <taxon>Eukaryota</taxon>
        <taxon>Metazoa</taxon>
        <taxon>Ecdysozoa</taxon>
        <taxon>Arthropoda</taxon>
        <taxon>Hexapoda</taxon>
        <taxon>Insecta</taxon>
        <taxon>Pterygota</taxon>
        <taxon>Neoptera</taxon>
        <taxon>Endopterygota</taxon>
        <taxon>Lepidoptera</taxon>
        <taxon>Glossata</taxon>
        <taxon>Ditrysia</taxon>
        <taxon>Tortricoidea</taxon>
        <taxon>Tortricidae</taxon>
        <taxon>Tortricinae</taxon>
        <taxon>Choristoneura</taxon>
    </lineage>
</organism>
<dbReference type="Proteomes" id="UP001064048">
    <property type="component" value="Chromosome 7"/>
</dbReference>
<keyword evidence="2" id="KW-1185">Reference proteome</keyword>
<dbReference type="EMBL" id="CM046107">
    <property type="protein sequence ID" value="KAI8431887.1"/>
    <property type="molecule type" value="Genomic_DNA"/>
</dbReference>
<accession>A0ACC0K5X8</accession>
<reference evidence="1 2" key="1">
    <citation type="journal article" date="2022" name="Genome Biol. Evol.">
        <title>The Spruce Budworm Genome: Reconstructing the Evolutionary History of Antifreeze Proteins.</title>
        <authorList>
            <person name="Beliveau C."/>
            <person name="Gagne P."/>
            <person name="Picq S."/>
            <person name="Vernygora O."/>
            <person name="Keeling C.I."/>
            <person name="Pinkney K."/>
            <person name="Doucet D."/>
            <person name="Wen F."/>
            <person name="Johnston J.S."/>
            <person name="Maaroufi H."/>
            <person name="Boyle B."/>
            <person name="Laroche J."/>
            <person name="Dewar K."/>
            <person name="Juretic N."/>
            <person name="Blackburn G."/>
            <person name="Nisole A."/>
            <person name="Brunet B."/>
            <person name="Brandao M."/>
            <person name="Lumley L."/>
            <person name="Duan J."/>
            <person name="Quan G."/>
            <person name="Lucarotti C.J."/>
            <person name="Roe A.D."/>
            <person name="Sperling F.A.H."/>
            <person name="Levesque R.C."/>
            <person name="Cusson M."/>
        </authorList>
    </citation>
    <scope>NUCLEOTIDE SEQUENCE [LARGE SCALE GENOMIC DNA]</scope>
    <source>
        <strain evidence="1">Glfc:IPQL:Cfum</strain>
    </source>
</reference>
<sequence>MSEATTPTGEVPVFELDDRDAEPRTPMKRLGSTRKLAAFNILSYPRSLKMQDLPEDLFQTLLKPTNLYRF</sequence>
<comment type="caution">
    <text evidence="1">The sequence shown here is derived from an EMBL/GenBank/DDBJ whole genome shotgun (WGS) entry which is preliminary data.</text>
</comment>
<proteinExistence type="predicted"/>
<gene>
    <name evidence="1" type="ORF">MSG28_004445</name>
</gene>
<evidence type="ECO:0000313" key="2">
    <source>
        <dbReference type="Proteomes" id="UP001064048"/>
    </source>
</evidence>
<protein>
    <submittedName>
        <fullName evidence="1">Uncharacterized protein</fullName>
    </submittedName>
</protein>